<dbReference type="InterPro" id="IPR001789">
    <property type="entry name" value="Sig_transdc_resp-reg_receiver"/>
</dbReference>
<evidence type="ECO:0000259" key="7">
    <source>
        <dbReference type="PROSITE" id="PS50110"/>
    </source>
</evidence>
<feature type="modified residue" description="4-aspartylphosphate" evidence="5">
    <location>
        <position position="74"/>
    </location>
</feature>
<dbReference type="CDD" id="cd17535">
    <property type="entry name" value="REC_NarL-like"/>
    <property type="match status" value="1"/>
</dbReference>
<dbReference type="SUPFAM" id="SSF46894">
    <property type="entry name" value="C-terminal effector domain of the bipartite response regulators"/>
    <property type="match status" value="1"/>
</dbReference>
<dbReference type="CDD" id="cd06170">
    <property type="entry name" value="LuxR_C_like"/>
    <property type="match status" value="1"/>
</dbReference>
<dbReference type="PROSITE" id="PS00622">
    <property type="entry name" value="HTH_LUXR_1"/>
    <property type="match status" value="1"/>
</dbReference>
<dbReference type="Proteomes" id="UP001056455">
    <property type="component" value="Chromosome"/>
</dbReference>
<dbReference type="SMART" id="SM00421">
    <property type="entry name" value="HTH_LUXR"/>
    <property type="match status" value="1"/>
</dbReference>
<reference evidence="8" key="1">
    <citation type="submission" date="2022-06" db="EMBL/GenBank/DDBJ databases">
        <title>Ornithinimicrobium HY1793.</title>
        <authorList>
            <person name="Huang Y."/>
        </authorList>
    </citation>
    <scope>NUCLEOTIDE SEQUENCE</scope>
    <source>
        <strain evidence="8">HY1793</strain>
    </source>
</reference>
<dbReference type="PANTHER" id="PTHR43214">
    <property type="entry name" value="TWO-COMPONENT RESPONSE REGULATOR"/>
    <property type="match status" value="1"/>
</dbReference>
<dbReference type="SMART" id="SM00448">
    <property type="entry name" value="REC"/>
    <property type="match status" value="1"/>
</dbReference>
<dbReference type="Gene3D" id="3.40.50.2300">
    <property type="match status" value="1"/>
</dbReference>
<name>A0ABY4YVZ6_9MICO</name>
<dbReference type="SUPFAM" id="SSF52172">
    <property type="entry name" value="CheY-like"/>
    <property type="match status" value="1"/>
</dbReference>
<keyword evidence="4" id="KW-0804">Transcription</keyword>
<feature type="domain" description="Response regulatory" evidence="7">
    <location>
        <begin position="23"/>
        <end position="139"/>
    </location>
</feature>
<dbReference type="PROSITE" id="PS50043">
    <property type="entry name" value="HTH_LUXR_2"/>
    <property type="match status" value="1"/>
</dbReference>
<dbReference type="Pfam" id="PF00196">
    <property type="entry name" value="GerE"/>
    <property type="match status" value="1"/>
</dbReference>
<sequence>MGAHGDTGQERPSRPSTGEAAARLLVVDDDALVRAGLVAILQTDPGLQVVAEAADGQAGLEVARARRLDLVLLDIRMPRLDGLRTLEQLRHDRPDLPAAMLTTFADEDYISEAVELGAMGFLLKSDEPRELITMVRAIAAGGAAFSPRVASWLIRSEATARLRRTRTARTAVADLTPRQREILGVLATGASNAEIARTLHLADGTVKQYLKALFDRLGVTNRVQAAILAHEAGLR</sequence>
<evidence type="ECO:0000259" key="6">
    <source>
        <dbReference type="PROSITE" id="PS50043"/>
    </source>
</evidence>
<proteinExistence type="predicted"/>
<dbReference type="EMBL" id="CP099489">
    <property type="protein sequence ID" value="USQ80420.1"/>
    <property type="molecule type" value="Genomic_DNA"/>
</dbReference>
<accession>A0ABY4YVZ6</accession>
<dbReference type="InterPro" id="IPR000792">
    <property type="entry name" value="Tscrpt_reg_LuxR_C"/>
</dbReference>
<evidence type="ECO:0000313" key="8">
    <source>
        <dbReference type="EMBL" id="USQ80420.1"/>
    </source>
</evidence>
<protein>
    <submittedName>
        <fullName evidence="8">Response regulator transcription factor</fullName>
    </submittedName>
</protein>
<keyword evidence="9" id="KW-1185">Reference proteome</keyword>
<dbReference type="Pfam" id="PF00072">
    <property type="entry name" value="Response_reg"/>
    <property type="match status" value="1"/>
</dbReference>
<feature type="domain" description="HTH luxR-type" evidence="6">
    <location>
        <begin position="168"/>
        <end position="233"/>
    </location>
</feature>
<dbReference type="RefSeq" id="WP_252593796.1">
    <property type="nucleotide sequence ID" value="NZ_CP099489.1"/>
</dbReference>
<dbReference type="InterPro" id="IPR058245">
    <property type="entry name" value="NreC/VraR/RcsB-like_REC"/>
</dbReference>
<evidence type="ECO:0000256" key="5">
    <source>
        <dbReference type="PROSITE-ProRule" id="PRU00169"/>
    </source>
</evidence>
<evidence type="ECO:0000256" key="2">
    <source>
        <dbReference type="ARBA" id="ARBA00023015"/>
    </source>
</evidence>
<evidence type="ECO:0000256" key="3">
    <source>
        <dbReference type="ARBA" id="ARBA00023125"/>
    </source>
</evidence>
<evidence type="ECO:0000256" key="1">
    <source>
        <dbReference type="ARBA" id="ARBA00022553"/>
    </source>
</evidence>
<evidence type="ECO:0000313" key="9">
    <source>
        <dbReference type="Proteomes" id="UP001056455"/>
    </source>
</evidence>
<dbReference type="InterPro" id="IPR016032">
    <property type="entry name" value="Sig_transdc_resp-reg_C-effctor"/>
</dbReference>
<dbReference type="PROSITE" id="PS50110">
    <property type="entry name" value="RESPONSE_REGULATORY"/>
    <property type="match status" value="1"/>
</dbReference>
<evidence type="ECO:0000256" key="4">
    <source>
        <dbReference type="ARBA" id="ARBA00023163"/>
    </source>
</evidence>
<keyword evidence="1 5" id="KW-0597">Phosphoprotein</keyword>
<keyword evidence="2" id="KW-0805">Transcription regulation</keyword>
<gene>
    <name evidence="8" type="ORF">NF556_01770</name>
</gene>
<dbReference type="PANTHER" id="PTHR43214:SF24">
    <property type="entry name" value="TRANSCRIPTIONAL REGULATORY PROTEIN NARL-RELATED"/>
    <property type="match status" value="1"/>
</dbReference>
<dbReference type="InterPro" id="IPR011006">
    <property type="entry name" value="CheY-like_superfamily"/>
</dbReference>
<dbReference type="PRINTS" id="PR00038">
    <property type="entry name" value="HTHLUXR"/>
</dbReference>
<organism evidence="8 9">
    <name type="scientific">Ornithinimicrobium faecis</name>
    <dbReference type="NCBI Taxonomy" id="2934158"/>
    <lineage>
        <taxon>Bacteria</taxon>
        <taxon>Bacillati</taxon>
        <taxon>Actinomycetota</taxon>
        <taxon>Actinomycetes</taxon>
        <taxon>Micrococcales</taxon>
        <taxon>Ornithinimicrobiaceae</taxon>
        <taxon>Ornithinimicrobium</taxon>
    </lineage>
</organism>
<keyword evidence="3" id="KW-0238">DNA-binding</keyword>
<dbReference type="InterPro" id="IPR039420">
    <property type="entry name" value="WalR-like"/>
</dbReference>